<protein>
    <submittedName>
        <fullName evidence="1">Uncharacterized protein</fullName>
    </submittedName>
</protein>
<accession>A0ACB7HK23</accession>
<dbReference type="Proteomes" id="UP000091857">
    <property type="component" value="Chromosome 7"/>
</dbReference>
<comment type="caution">
    <text evidence="1">The sequence shown here is derived from an EMBL/GenBank/DDBJ whole genome shotgun (WGS) entry which is preliminary data.</text>
</comment>
<evidence type="ECO:0000313" key="2">
    <source>
        <dbReference type="Proteomes" id="UP000091857"/>
    </source>
</evidence>
<name>A0ACB7HK23_MANES</name>
<sequence length="104" mass="12325">MASGHHRRDYVQPGPHDPTLLRHQRVHRSEAVWFETVQQPVLQCRRAGRVLHADRIHPRIVPYLQMSGFYGVSRLGFFALDWHLITALVERWRSETHTFMMSVR</sequence>
<evidence type="ECO:0000313" key="1">
    <source>
        <dbReference type="EMBL" id="KAG8651191.1"/>
    </source>
</evidence>
<dbReference type="EMBL" id="CM004393">
    <property type="protein sequence ID" value="KAG8651191.1"/>
    <property type="molecule type" value="Genomic_DNA"/>
</dbReference>
<reference evidence="2" key="1">
    <citation type="journal article" date="2016" name="Nat. Biotechnol.">
        <title>Sequencing wild and cultivated cassava and related species reveals extensive interspecific hybridization and genetic diversity.</title>
        <authorList>
            <person name="Bredeson J.V."/>
            <person name="Lyons J.B."/>
            <person name="Prochnik S.E."/>
            <person name="Wu G.A."/>
            <person name="Ha C.M."/>
            <person name="Edsinger-Gonzales E."/>
            <person name="Grimwood J."/>
            <person name="Schmutz J."/>
            <person name="Rabbi I.Y."/>
            <person name="Egesi C."/>
            <person name="Nauluvula P."/>
            <person name="Lebot V."/>
            <person name="Ndunguru J."/>
            <person name="Mkamilo G."/>
            <person name="Bart R.S."/>
            <person name="Setter T.L."/>
            <person name="Gleadow R.M."/>
            <person name="Kulakow P."/>
            <person name="Ferguson M.E."/>
            <person name="Rounsley S."/>
            <person name="Rokhsar D.S."/>
        </authorList>
    </citation>
    <scope>NUCLEOTIDE SEQUENCE [LARGE SCALE GENOMIC DNA]</scope>
    <source>
        <strain evidence="2">cv. AM560-2</strain>
    </source>
</reference>
<organism evidence="1 2">
    <name type="scientific">Manihot esculenta</name>
    <name type="common">Cassava</name>
    <name type="synonym">Jatropha manihot</name>
    <dbReference type="NCBI Taxonomy" id="3983"/>
    <lineage>
        <taxon>Eukaryota</taxon>
        <taxon>Viridiplantae</taxon>
        <taxon>Streptophyta</taxon>
        <taxon>Embryophyta</taxon>
        <taxon>Tracheophyta</taxon>
        <taxon>Spermatophyta</taxon>
        <taxon>Magnoliopsida</taxon>
        <taxon>eudicotyledons</taxon>
        <taxon>Gunneridae</taxon>
        <taxon>Pentapetalae</taxon>
        <taxon>rosids</taxon>
        <taxon>fabids</taxon>
        <taxon>Malpighiales</taxon>
        <taxon>Euphorbiaceae</taxon>
        <taxon>Crotonoideae</taxon>
        <taxon>Manihoteae</taxon>
        <taxon>Manihot</taxon>
    </lineage>
</organism>
<proteinExistence type="predicted"/>
<keyword evidence="2" id="KW-1185">Reference proteome</keyword>
<gene>
    <name evidence="1" type="ORF">MANES_07G100508v8</name>
</gene>